<reference evidence="1" key="3">
    <citation type="submission" date="2023-05" db="EMBL/GenBank/DDBJ databases">
        <authorList>
            <person name="Smith C.H."/>
        </authorList>
    </citation>
    <scope>NUCLEOTIDE SEQUENCE</scope>
    <source>
        <strain evidence="1">CHS0354</strain>
        <tissue evidence="1">Mantle</tissue>
    </source>
</reference>
<reference evidence="1" key="2">
    <citation type="journal article" date="2021" name="Genome Biol. Evol.">
        <title>Developing a high-quality reference genome for a parasitic bivalve with doubly uniparental inheritance (Bivalvia: Unionida).</title>
        <authorList>
            <person name="Smith C.H."/>
        </authorList>
    </citation>
    <scope>NUCLEOTIDE SEQUENCE</scope>
    <source>
        <strain evidence="1">CHS0354</strain>
        <tissue evidence="1">Mantle</tissue>
    </source>
</reference>
<dbReference type="Proteomes" id="UP001195483">
    <property type="component" value="Unassembled WGS sequence"/>
</dbReference>
<protein>
    <submittedName>
        <fullName evidence="1">Uncharacterized protein</fullName>
    </submittedName>
</protein>
<keyword evidence="2" id="KW-1185">Reference proteome</keyword>
<reference evidence="1" key="1">
    <citation type="journal article" date="2021" name="Genome Biol. Evol.">
        <title>A High-Quality Reference Genome for a Parasitic Bivalve with Doubly Uniparental Inheritance (Bivalvia: Unionida).</title>
        <authorList>
            <person name="Smith C.H."/>
        </authorList>
    </citation>
    <scope>NUCLEOTIDE SEQUENCE</scope>
    <source>
        <strain evidence="1">CHS0354</strain>
    </source>
</reference>
<comment type="caution">
    <text evidence="1">The sequence shown here is derived from an EMBL/GenBank/DDBJ whole genome shotgun (WGS) entry which is preliminary data.</text>
</comment>
<organism evidence="1 2">
    <name type="scientific">Potamilus streckersoni</name>
    <dbReference type="NCBI Taxonomy" id="2493646"/>
    <lineage>
        <taxon>Eukaryota</taxon>
        <taxon>Metazoa</taxon>
        <taxon>Spiralia</taxon>
        <taxon>Lophotrochozoa</taxon>
        <taxon>Mollusca</taxon>
        <taxon>Bivalvia</taxon>
        <taxon>Autobranchia</taxon>
        <taxon>Heteroconchia</taxon>
        <taxon>Palaeoheterodonta</taxon>
        <taxon>Unionida</taxon>
        <taxon>Unionoidea</taxon>
        <taxon>Unionidae</taxon>
        <taxon>Ambleminae</taxon>
        <taxon>Lampsilini</taxon>
        <taxon>Potamilus</taxon>
    </lineage>
</organism>
<dbReference type="EMBL" id="JAEAOA010000576">
    <property type="protein sequence ID" value="KAK3595351.1"/>
    <property type="molecule type" value="Genomic_DNA"/>
</dbReference>
<gene>
    <name evidence="1" type="ORF">CHS0354_008775</name>
</gene>
<dbReference type="AlphaFoldDB" id="A0AAE0VYZ0"/>
<name>A0AAE0VYZ0_9BIVA</name>
<evidence type="ECO:0000313" key="1">
    <source>
        <dbReference type="EMBL" id="KAK3595351.1"/>
    </source>
</evidence>
<accession>A0AAE0VYZ0</accession>
<proteinExistence type="predicted"/>
<evidence type="ECO:0000313" key="2">
    <source>
        <dbReference type="Proteomes" id="UP001195483"/>
    </source>
</evidence>
<sequence length="106" mass="11698">MFKSLTQQEKVCIAVSGRSVKSTLWRHKHWRICLGWVERLDRSEVQSRECWITGAGLGVGDVKSIKTSSVIGLCTGAKLVVDEVPVELVRIACKVDNGLEIVTGNM</sequence>